<dbReference type="CDD" id="cd07374">
    <property type="entry name" value="CYTH-like_Pase"/>
    <property type="match status" value="1"/>
</dbReference>
<dbReference type="GO" id="GO:0016462">
    <property type="term" value="F:pyrophosphatase activity"/>
    <property type="evidence" value="ECO:0007669"/>
    <property type="project" value="UniProtKB-ARBA"/>
</dbReference>
<reference evidence="2 3" key="1">
    <citation type="submission" date="2017-08" db="EMBL/GenBank/DDBJ databases">
        <title>Acidophilic green algal genome provides insights into adaptation to an acidic environment.</title>
        <authorList>
            <person name="Hirooka S."/>
            <person name="Hirose Y."/>
            <person name="Kanesaki Y."/>
            <person name="Higuchi S."/>
            <person name="Fujiwara T."/>
            <person name="Onuma R."/>
            <person name="Era A."/>
            <person name="Ohbayashi R."/>
            <person name="Uzuka A."/>
            <person name="Nozaki H."/>
            <person name="Yoshikawa H."/>
            <person name="Miyagishima S.Y."/>
        </authorList>
    </citation>
    <scope>NUCLEOTIDE SEQUENCE [LARGE SCALE GENOMIC DNA]</scope>
    <source>
        <strain evidence="2 3">NIES-2499</strain>
    </source>
</reference>
<name>A0A250X6Z0_9CHLO</name>
<dbReference type="InterPro" id="IPR023577">
    <property type="entry name" value="CYTH_domain"/>
</dbReference>
<dbReference type="SUPFAM" id="SSF55154">
    <property type="entry name" value="CYTH-like phosphatases"/>
    <property type="match status" value="1"/>
</dbReference>
<feature type="domain" description="CYTH" evidence="1">
    <location>
        <begin position="70"/>
        <end position="265"/>
    </location>
</feature>
<evidence type="ECO:0000259" key="1">
    <source>
        <dbReference type="PROSITE" id="PS51707"/>
    </source>
</evidence>
<dbReference type="AlphaFoldDB" id="A0A250X6Z0"/>
<protein>
    <recommendedName>
        <fullName evidence="1">CYTH domain-containing protein</fullName>
    </recommendedName>
</protein>
<dbReference type="OrthoDB" id="2160189at2759"/>
<dbReference type="PANTHER" id="PTHR34948">
    <property type="entry name" value="OS08G0299200 PROTEIN"/>
    <property type="match status" value="1"/>
</dbReference>
<dbReference type="PROSITE" id="PS51707">
    <property type="entry name" value="CYTH"/>
    <property type="match status" value="1"/>
</dbReference>
<keyword evidence="3" id="KW-1185">Reference proteome</keyword>
<dbReference type="Proteomes" id="UP000232323">
    <property type="component" value="Unassembled WGS sequence"/>
</dbReference>
<dbReference type="EMBL" id="BEGY01000034">
    <property type="protein sequence ID" value="GAX78679.1"/>
    <property type="molecule type" value="Genomic_DNA"/>
</dbReference>
<evidence type="ECO:0000313" key="3">
    <source>
        <dbReference type="Proteomes" id="UP000232323"/>
    </source>
</evidence>
<accession>A0A250X6Z0</accession>
<gene>
    <name evidence="2" type="ORF">CEUSTIGMA_g6117.t1</name>
</gene>
<dbReference type="Gene3D" id="2.40.320.10">
    <property type="entry name" value="Hypothetical Protein Pfu-838710-001"/>
    <property type="match status" value="1"/>
</dbReference>
<organism evidence="2 3">
    <name type="scientific">Chlamydomonas eustigma</name>
    <dbReference type="NCBI Taxonomy" id="1157962"/>
    <lineage>
        <taxon>Eukaryota</taxon>
        <taxon>Viridiplantae</taxon>
        <taxon>Chlorophyta</taxon>
        <taxon>core chlorophytes</taxon>
        <taxon>Chlorophyceae</taxon>
        <taxon>CS clade</taxon>
        <taxon>Chlamydomonadales</taxon>
        <taxon>Chlamydomonadaceae</taxon>
        <taxon>Chlamydomonas</taxon>
    </lineage>
</organism>
<dbReference type="STRING" id="1157962.A0A250X6Z0"/>
<comment type="caution">
    <text evidence="2">The sequence shown here is derived from an EMBL/GenBank/DDBJ whole genome shotgun (WGS) entry which is preliminary data.</text>
</comment>
<dbReference type="Pfam" id="PF01928">
    <property type="entry name" value="CYTH"/>
    <property type="match status" value="1"/>
</dbReference>
<sequence>MRSHLSKCIIDVTSKAHSFRAQTGGQGRTGSRASIKGAGSSFKRHLANCRRYQGSQICSNSNRSSETVKTMEVEVKIRLPDRVAYDKVALKLAAGLRVTHEQENYFFDGPGNELNSKRTVLRLRFYDTDKKAVVTIKGEQVLKDGIGTAPEVEESVDPVLARGYLSNPLDMLVGSPLVKTLAEKSALPGLVCIGGFRNRRQEYEWEGVVLELDETYFEHGTVYEIECETDQPEMLRDKLETLLKSAGIEYGYSGVSKFANFIKKTLL</sequence>
<dbReference type="SMART" id="SM01118">
    <property type="entry name" value="CYTH"/>
    <property type="match status" value="1"/>
</dbReference>
<evidence type="ECO:0000313" key="2">
    <source>
        <dbReference type="EMBL" id="GAX78679.1"/>
    </source>
</evidence>
<dbReference type="PANTHER" id="PTHR34948:SF2">
    <property type="entry name" value="TRIPHOSPHATE TUNNEL METALLOENZYME 3"/>
    <property type="match status" value="1"/>
</dbReference>
<dbReference type="InterPro" id="IPR033469">
    <property type="entry name" value="CYTH-like_dom_sf"/>
</dbReference>
<proteinExistence type="predicted"/>